<dbReference type="AlphaFoldDB" id="F8L8E2"/>
<reference evidence="12 13" key="1">
    <citation type="journal article" date="2011" name="Mol. Biol. Evol.">
        <title>Unity in variety--the pan-genome of the Chlamydiae.</title>
        <authorList>
            <person name="Collingro A."/>
            <person name="Tischler P."/>
            <person name="Weinmaier T."/>
            <person name="Penz T."/>
            <person name="Heinz E."/>
            <person name="Brunham R.C."/>
            <person name="Read T.D."/>
            <person name="Bavoil P.M."/>
            <person name="Sachse K."/>
            <person name="Kahane S."/>
            <person name="Friedman M.G."/>
            <person name="Rattei T."/>
            <person name="Myers G.S."/>
            <person name="Horn M."/>
        </authorList>
    </citation>
    <scope>NUCLEOTIDE SEQUENCE [LARGE SCALE GENOMIC DNA]</scope>
    <source>
        <strain evidence="13">ATCC VR-1471 / Z</strain>
    </source>
</reference>
<keyword evidence="6 11" id="KW-0547">Nucleotide-binding</keyword>
<evidence type="ECO:0000313" key="12">
    <source>
        <dbReference type="EMBL" id="CCB89065.1"/>
    </source>
</evidence>
<evidence type="ECO:0000256" key="5">
    <source>
        <dbReference type="ARBA" id="ARBA00022679"/>
    </source>
</evidence>
<feature type="binding site" evidence="11">
    <location>
        <position position="32"/>
    </location>
    <ligand>
        <name>substrate</name>
    </ligand>
</feature>
<feature type="binding site" evidence="11">
    <location>
        <position position="62"/>
    </location>
    <ligand>
        <name>substrate</name>
    </ligand>
</feature>
<dbReference type="Proteomes" id="UP000000496">
    <property type="component" value="Chromosome gsn.131"/>
</dbReference>
<dbReference type="GO" id="GO:0009423">
    <property type="term" value="P:chorismate biosynthetic process"/>
    <property type="evidence" value="ECO:0007669"/>
    <property type="project" value="UniProtKB-UniRule"/>
</dbReference>
<comment type="subcellular location">
    <subcellularLocation>
        <location evidence="11">Cytoplasm</location>
    </subcellularLocation>
</comment>
<dbReference type="PANTHER" id="PTHR21087:SF16">
    <property type="entry name" value="SHIKIMATE KINASE 1, CHLOROPLASTIC"/>
    <property type="match status" value="1"/>
</dbReference>
<dbReference type="GO" id="GO:0005524">
    <property type="term" value="F:ATP binding"/>
    <property type="evidence" value="ECO:0007669"/>
    <property type="project" value="UniProtKB-UniRule"/>
</dbReference>
<evidence type="ECO:0000256" key="6">
    <source>
        <dbReference type="ARBA" id="ARBA00022741"/>
    </source>
</evidence>
<keyword evidence="5 11" id="KW-0808">Transferase</keyword>
<evidence type="ECO:0000256" key="10">
    <source>
        <dbReference type="ARBA" id="ARBA00048567"/>
    </source>
</evidence>
<evidence type="ECO:0000256" key="2">
    <source>
        <dbReference type="ARBA" id="ARBA00006997"/>
    </source>
</evidence>
<comment type="pathway">
    <text evidence="1 11">Metabolic intermediate biosynthesis; chorismate biosynthesis; chorismate from D-erythrose 4-phosphate and phosphoenolpyruvate: step 5/7.</text>
</comment>
<dbReference type="Pfam" id="PF01202">
    <property type="entry name" value="SKI"/>
    <property type="match status" value="1"/>
</dbReference>
<feature type="binding site" evidence="11">
    <location>
        <position position="142"/>
    </location>
    <ligand>
        <name>substrate</name>
    </ligand>
</feature>
<dbReference type="EMBL" id="FR872582">
    <property type="protein sequence ID" value="CCB89065.1"/>
    <property type="molecule type" value="Genomic_DNA"/>
</dbReference>
<dbReference type="PANTHER" id="PTHR21087">
    <property type="entry name" value="SHIKIMATE KINASE"/>
    <property type="match status" value="1"/>
</dbReference>
<feature type="binding site" evidence="11">
    <location>
        <begin position="10"/>
        <end position="15"/>
    </location>
    <ligand>
        <name>ATP</name>
        <dbReference type="ChEBI" id="CHEBI:30616"/>
    </ligand>
</feature>
<keyword evidence="11" id="KW-0479">Metal-binding</keyword>
<sequence>MNILLFGIKGCGKTTFGKQIAKKLGRAFIDTDHLIEDLYRMHRGHRVPCREIFLEVGPAGFRALEYEVIQSLQDVQNSVIAVGGGAMIMIENVEALSKSSHMFYLVFEKEPLKKRVLSMQDLPVFLDPNNPESSFDRMYDERDEYYRKLGATEINVTGMKDADVVSAICEIFDEAVRKKGSRGK</sequence>
<accession>F8L8E2</accession>
<evidence type="ECO:0000256" key="8">
    <source>
        <dbReference type="ARBA" id="ARBA00022840"/>
    </source>
</evidence>
<comment type="similarity">
    <text evidence="2 11">Belongs to the shikimate kinase family.</text>
</comment>
<evidence type="ECO:0000256" key="3">
    <source>
        <dbReference type="ARBA" id="ARBA00012154"/>
    </source>
</evidence>
<dbReference type="InterPro" id="IPR023000">
    <property type="entry name" value="Shikimate_kinase_CS"/>
</dbReference>
<comment type="cofactor">
    <cofactor evidence="11">
        <name>Mg(2+)</name>
        <dbReference type="ChEBI" id="CHEBI:18420"/>
    </cofactor>
    <text evidence="11">Binds 1 Mg(2+) ion per subunit.</text>
</comment>
<dbReference type="KEGG" id="sng:SNE_A11880"/>
<dbReference type="EC" id="2.7.1.71" evidence="3 11"/>
<dbReference type="STRING" id="331113.SNE_A11880"/>
<keyword evidence="11" id="KW-0460">Magnesium</keyword>
<organism evidence="12 13">
    <name type="scientific">Simkania negevensis (strain ATCC VR-1471 / DSM 27360 / Z)</name>
    <dbReference type="NCBI Taxonomy" id="331113"/>
    <lineage>
        <taxon>Bacteria</taxon>
        <taxon>Pseudomonadati</taxon>
        <taxon>Chlamydiota</taxon>
        <taxon>Chlamydiia</taxon>
        <taxon>Parachlamydiales</taxon>
        <taxon>Simkaniaceae</taxon>
        <taxon>Simkania</taxon>
    </lineage>
</organism>
<evidence type="ECO:0000256" key="11">
    <source>
        <dbReference type="HAMAP-Rule" id="MF_00109"/>
    </source>
</evidence>
<dbReference type="GO" id="GO:0005829">
    <property type="term" value="C:cytosol"/>
    <property type="evidence" value="ECO:0007669"/>
    <property type="project" value="TreeGrafter"/>
</dbReference>
<feature type="binding site" evidence="11">
    <location>
        <position position="14"/>
    </location>
    <ligand>
        <name>Mg(2+)</name>
        <dbReference type="ChEBI" id="CHEBI:18420"/>
    </ligand>
</feature>
<dbReference type="CDD" id="cd00464">
    <property type="entry name" value="SK"/>
    <property type="match status" value="1"/>
</dbReference>
<dbReference type="HOGENOM" id="CLU_057607_4_1_0"/>
<keyword evidence="11" id="KW-0963">Cytoplasm</keyword>
<comment type="function">
    <text evidence="11">Catalyzes the specific phosphorylation of the 3-hydroxyl group of shikimic acid using ATP as a cosubstrate.</text>
</comment>
<dbReference type="InterPro" id="IPR031322">
    <property type="entry name" value="Shikimate/glucono_kinase"/>
</dbReference>
<feature type="binding site" evidence="11">
    <location>
        <position position="84"/>
    </location>
    <ligand>
        <name>substrate</name>
    </ligand>
</feature>
<name>F8L8E2_SIMNZ</name>
<evidence type="ECO:0000256" key="7">
    <source>
        <dbReference type="ARBA" id="ARBA00022777"/>
    </source>
</evidence>
<comment type="catalytic activity">
    <reaction evidence="10 11">
        <text>shikimate + ATP = 3-phosphoshikimate + ADP + H(+)</text>
        <dbReference type="Rhea" id="RHEA:13121"/>
        <dbReference type="ChEBI" id="CHEBI:15378"/>
        <dbReference type="ChEBI" id="CHEBI:30616"/>
        <dbReference type="ChEBI" id="CHEBI:36208"/>
        <dbReference type="ChEBI" id="CHEBI:145989"/>
        <dbReference type="ChEBI" id="CHEBI:456216"/>
        <dbReference type="EC" id="2.7.1.71"/>
    </reaction>
</comment>
<comment type="caution">
    <text evidence="11">Lacks conserved residue(s) required for the propagation of feature annotation.</text>
</comment>
<dbReference type="SUPFAM" id="SSF52540">
    <property type="entry name" value="P-loop containing nucleoside triphosphate hydrolases"/>
    <property type="match status" value="1"/>
</dbReference>
<dbReference type="GO" id="GO:0000287">
    <property type="term" value="F:magnesium ion binding"/>
    <property type="evidence" value="ECO:0007669"/>
    <property type="project" value="UniProtKB-UniRule"/>
</dbReference>
<dbReference type="OrthoDB" id="9800332at2"/>
<dbReference type="UniPathway" id="UPA00053">
    <property type="reaction ID" value="UER00088"/>
</dbReference>
<protein>
    <recommendedName>
        <fullName evidence="3 11">Shikimate kinase</fullName>
        <shortName evidence="11">SK</shortName>
        <ecNumber evidence="3 11">2.7.1.71</ecNumber>
    </recommendedName>
</protein>
<dbReference type="eggNOG" id="COG0703">
    <property type="taxonomic scope" value="Bacteria"/>
</dbReference>
<keyword evidence="4 11" id="KW-0028">Amino-acid biosynthesis</keyword>
<evidence type="ECO:0000313" key="13">
    <source>
        <dbReference type="Proteomes" id="UP000000496"/>
    </source>
</evidence>
<dbReference type="Gene3D" id="3.40.50.300">
    <property type="entry name" value="P-loop containing nucleotide triphosphate hydrolases"/>
    <property type="match status" value="1"/>
</dbReference>
<dbReference type="GO" id="GO:0004765">
    <property type="term" value="F:shikimate kinase activity"/>
    <property type="evidence" value="ECO:0007669"/>
    <property type="project" value="UniProtKB-UniRule"/>
</dbReference>
<gene>
    <name evidence="12" type="primary">aROK</name>
    <name evidence="11" type="synonym">aroK</name>
    <name evidence="12" type="ordered locus">SNE_A11880</name>
</gene>
<dbReference type="RefSeq" id="WP_013943532.1">
    <property type="nucleotide sequence ID" value="NC_015713.1"/>
</dbReference>
<proteinExistence type="inferred from homology"/>
<keyword evidence="8 11" id="KW-0067">ATP-binding</keyword>
<dbReference type="GO" id="GO:0008652">
    <property type="term" value="P:amino acid biosynthetic process"/>
    <property type="evidence" value="ECO:0007669"/>
    <property type="project" value="UniProtKB-KW"/>
</dbReference>
<dbReference type="PROSITE" id="PS01128">
    <property type="entry name" value="SHIKIMATE_KINASE"/>
    <property type="match status" value="1"/>
</dbReference>
<dbReference type="PRINTS" id="PR01100">
    <property type="entry name" value="SHIKIMTKNASE"/>
</dbReference>
<dbReference type="GO" id="GO:0009073">
    <property type="term" value="P:aromatic amino acid family biosynthetic process"/>
    <property type="evidence" value="ECO:0007669"/>
    <property type="project" value="UniProtKB-KW"/>
</dbReference>
<evidence type="ECO:0000256" key="9">
    <source>
        <dbReference type="ARBA" id="ARBA00023141"/>
    </source>
</evidence>
<evidence type="ECO:0000256" key="1">
    <source>
        <dbReference type="ARBA" id="ARBA00004842"/>
    </source>
</evidence>
<keyword evidence="13" id="KW-1185">Reference proteome</keyword>
<keyword evidence="9 11" id="KW-0057">Aromatic amino acid biosynthesis</keyword>
<evidence type="ECO:0000256" key="4">
    <source>
        <dbReference type="ARBA" id="ARBA00022605"/>
    </source>
</evidence>
<dbReference type="InterPro" id="IPR027417">
    <property type="entry name" value="P-loop_NTPase"/>
</dbReference>
<keyword evidence="7 11" id="KW-0418">Kinase</keyword>
<dbReference type="InterPro" id="IPR000623">
    <property type="entry name" value="Shikimate_kinase/TSH1"/>
</dbReference>
<comment type="subunit">
    <text evidence="11">Monomer.</text>
</comment>
<dbReference type="HAMAP" id="MF_00109">
    <property type="entry name" value="Shikimate_kinase"/>
    <property type="match status" value="1"/>
</dbReference>